<accession>A0A0P1GJL7</accession>
<dbReference type="NCBIfam" id="TIGR00229">
    <property type="entry name" value="sensory_box"/>
    <property type="match status" value="1"/>
</dbReference>
<dbReference type="GO" id="GO:0004888">
    <property type="term" value="F:transmembrane signaling receptor activity"/>
    <property type="evidence" value="ECO:0007669"/>
    <property type="project" value="InterPro"/>
</dbReference>
<evidence type="ECO:0000256" key="5">
    <source>
        <dbReference type="SAM" id="MobiDB-lite"/>
    </source>
</evidence>
<dbReference type="InterPro" id="IPR035965">
    <property type="entry name" value="PAS-like_dom_sf"/>
</dbReference>
<feature type="domain" description="PAC" evidence="8">
    <location>
        <begin position="90"/>
        <end position="142"/>
    </location>
</feature>
<dbReference type="STRING" id="928856.SAMN04488049_105218"/>
<dbReference type="GO" id="GO:0006935">
    <property type="term" value="P:chemotaxis"/>
    <property type="evidence" value="ECO:0007669"/>
    <property type="project" value="UniProtKB-KW"/>
</dbReference>
<dbReference type="CDD" id="cd11386">
    <property type="entry name" value="MCP_signal"/>
    <property type="match status" value="1"/>
</dbReference>
<keyword evidence="2" id="KW-0145">Chemotaxis</keyword>
<evidence type="ECO:0000259" key="6">
    <source>
        <dbReference type="PROSITE" id="PS50111"/>
    </source>
</evidence>
<feature type="domain" description="Methyl-accepting transducer" evidence="6">
    <location>
        <begin position="188"/>
        <end position="417"/>
    </location>
</feature>
<reference evidence="10 11" key="1">
    <citation type="submission" date="2015-09" db="EMBL/GenBank/DDBJ databases">
        <authorList>
            <consortium name="Swine Surveillance"/>
        </authorList>
    </citation>
    <scope>NUCLEOTIDE SEQUENCE [LARGE SCALE GENOMIC DNA]</scope>
    <source>
        <strain evidence="10 11">CECT 7557</strain>
    </source>
</reference>
<dbReference type="InterPro" id="IPR000014">
    <property type="entry name" value="PAS"/>
</dbReference>
<proteinExistence type="inferred from homology"/>
<dbReference type="Gene3D" id="3.30.450.20">
    <property type="entry name" value="PAS domain"/>
    <property type="match status" value="1"/>
</dbReference>
<feature type="domain" description="PAS" evidence="7">
    <location>
        <begin position="17"/>
        <end position="70"/>
    </location>
</feature>
<dbReference type="OrthoDB" id="9765776at2"/>
<keyword evidence="11" id="KW-1185">Reference proteome</keyword>
<dbReference type="Proteomes" id="UP000052022">
    <property type="component" value="Unassembled WGS sequence"/>
</dbReference>
<dbReference type="PROSITE" id="PS50113">
    <property type="entry name" value="PAC"/>
    <property type="match status" value="1"/>
</dbReference>
<dbReference type="CDD" id="cd00130">
    <property type="entry name" value="PAS"/>
    <property type="match status" value="1"/>
</dbReference>
<protein>
    <submittedName>
        <fullName evidence="10">Ribose and galactose chemoreceptor protein</fullName>
    </submittedName>
</protein>
<evidence type="ECO:0000256" key="2">
    <source>
        <dbReference type="ARBA" id="ARBA00022500"/>
    </source>
</evidence>
<dbReference type="SUPFAM" id="SSF55785">
    <property type="entry name" value="PYP-like sensor domain (PAS domain)"/>
    <property type="match status" value="1"/>
</dbReference>
<dbReference type="PANTHER" id="PTHR43531">
    <property type="entry name" value="PROTEIN ICFG"/>
    <property type="match status" value="1"/>
</dbReference>
<dbReference type="InterPro" id="IPR004090">
    <property type="entry name" value="Chemotax_Me-accpt_rcpt"/>
</dbReference>
<evidence type="ECO:0000256" key="3">
    <source>
        <dbReference type="ARBA" id="ARBA00029447"/>
    </source>
</evidence>
<dbReference type="AlphaFoldDB" id="A0A0P1GJL7"/>
<dbReference type="PANTHER" id="PTHR43531:SF11">
    <property type="entry name" value="METHYL-ACCEPTING CHEMOTAXIS PROTEIN 3"/>
    <property type="match status" value="1"/>
</dbReference>
<dbReference type="SMART" id="SM00283">
    <property type="entry name" value="MA"/>
    <property type="match status" value="1"/>
</dbReference>
<organism evidence="10 11">
    <name type="scientific">Tritonibacter multivorans</name>
    <dbReference type="NCBI Taxonomy" id="928856"/>
    <lineage>
        <taxon>Bacteria</taxon>
        <taxon>Pseudomonadati</taxon>
        <taxon>Pseudomonadota</taxon>
        <taxon>Alphaproteobacteria</taxon>
        <taxon>Rhodobacterales</taxon>
        <taxon>Paracoccaceae</taxon>
        <taxon>Tritonibacter</taxon>
    </lineage>
</organism>
<dbReference type="Pfam" id="PF00015">
    <property type="entry name" value="MCPsignal"/>
    <property type="match status" value="1"/>
</dbReference>
<dbReference type="Gene3D" id="1.10.287.950">
    <property type="entry name" value="Methyl-accepting chemotaxis protein"/>
    <property type="match status" value="1"/>
</dbReference>
<dbReference type="SMART" id="SM00304">
    <property type="entry name" value="HAMP"/>
    <property type="match status" value="1"/>
</dbReference>
<evidence type="ECO:0000259" key="9">
    <source>
        <dbReference type="PROSITE" id="PS50885"/>
    </source>
</evidence>
<dbReference type="SMART" id="SM00086">
    <property type="entry name" value="PAC"/>
    <property type="match status" value="1"/>
</dbReference>
<dbReference type="EMBL" id="CYSD01000043">
    <property type="protein sequence ID" value="CUH82316.1"/>
    <property type="molecule type" value="Genomic_DNA"/>
</dbReference>
<dbReference type="PROSITE" id="PS50885">
    <property type="entry name" value="HAMP"/>
    <property type="match status" value="1"/>
</dbReference>
<dbReference type="InterPro" id="IPR013655">
    <property type="entry name" value="PAS_fold_3"/>
</dbReference>
<evidence type="ECO:0000313" key="11">
    <source>
        <dbReference type="Proteomes" id="UP000052022"/>
    </source>
</evidence>
<feature type="compositionally biased region" description="Polar residues" evidence="5">
    <location>
        <begin position="198"/>
        <end position="209"/>
    </location>
</feature>
<feature type="domain" description="HAMP" evidence="9">
    <location>
        <begin position="137"/>
        <end position="183"/>
    </location>
</feature>
<dbReference type="InterPro" id="IPR003660">
    <property type="entry name" value="HAMP_dom"/>
</dbReference>
<feature type="region of interest" description="Disordered" evidence="5">
    <location>
        <begin position="193"/>
        <end position="212"/>
    </location>
</feature>
<evidence type="ECO:0000256" key="1">
    <source>
        <dbReference type="ARBA" id="ARBA00004370"/>
    </source>
</evidence>
<dbReference type="RefSeq" id="WP_058291839.1">
    <property type="nucleotide sequence ID" value="NZ_CYSD01000043.1"/>
</dbReference>
<dbReference type="SUPFAM" id="SSF58104">
    <property type="entry name" value="Methyl-accepting chemotaxis protein (MCP) signaling domain"/>
    <property type="match status" value="1"/>
</dbReference>
<evidence type="ECO:0000256" key="4">
    <source>
        <dbReference type="PROSITE-ProRule" id="PRU00284"/>
    </source>
</evidence>
<evidence type="ECO:0000259" key="8">
    <source>
        <dbReference type="PROSITE" id="PS50113"/>
    </source>
</evidence>
<dbReference type="PRINTS" id="PR00260">
    <property type="entry name" value="CHEMTRNSDUCR"/>
</dbReference>
<dbReference type="FunFam" id="1.10.287.950:FF:000001">
    <property type="entry name" value="Methyl-accepting chemotaxis sensory transducer"/>
    <property type="match status" value="1"/>
</dbReference>
<dbReference type="InterPro" id="IPR051310">
    <property type="entry name" value="MCP_chemotaxis"/>
</dbReference>
<comment type="subcellular location">
    <subcellularLocation>
        <location evidence="1">Membrane</location>
    </subcellularLocation>
</comment>
<gene>
    <name evidence="10" type="primary">trg_4</name>
    <name evidence="10" type="ORF">TRM7557_03872</name>
</gene>
<dbReference type="InterPro" id="IPR001610">
    <property type="entry name" value="PAC"/>
</dbReference>
<evidence type="ECO:0000313" key="10">
    <source>
        <dbReference type="EMBL" id="CUH82316.1"/>
    </source>
</evidence>
<keyword evidence="10" id="KW-0675">Receptor</keyword>
<name>A0A0P1GJL7_9RHOB</name>
<feature type="region of interest" description="Disordered" evidence="5">
    <location>
        <begin position="233"/>
        <end position="253"/>
    </location>
</feature>
<keyword evidence="4" id="KW-0807">Transducer</keyword>
<dbReference type="Pfam" id="PF08447">
    <property type="entry name" value="PAS_3"/>
    <property type="match status" value="1"/>
</dbReference>
<sequence length="476" mass="50781">MFFRKTSSPPVADTSLNNDALRKMIDRTQAMIEFEPNGIIKHANQNFLDTVGYTLDEIVGQHHKMFVYPSFVKNPLYQQMWDDLAAGKPVADQFPRLRKDGQVVWIQATYAPILDDDDNVTSIVKIATNITARRAEIAEIASALEELRDGNLTHRCKPSSIEDIARLAKSYNEAVVSLEGAISTVRTVADGVEKTSDEMNTSSSELSQRTENQAATLEETAAAIEELTSTVRSSAEGAKEVEHAVQTARTTAEDSGQVVSDAIQAMSQIESSSEEIAKIISVIDDIAFQTNLLALNAGVEAARAGEAGRGFAVVASEVRALAQRSADAAGEIKGLILESSKHVSNGVTLVGRAGTELENIISSVNSISENVTTIARGAEEQAVTLGEINTGIGQLDEVTQHNAAMVEEATAASQTLANDSKEMSRQMARFTTSGGAGAANVTPFVEPSAPQPAPVEQVAVNAPPSAHETPAGWEDF</sequence>
<evidence type="ECO:0000259" key="7">
    <source>
        <dbReference type="PROSITE" id="PS50112"/>
    </source>
</evidence>
<dbReference type="GO" id="GO:0016020">
    <property type="term" value="C:membrane"/>
    <property type="evidence" value="ECO:0007669"/>
    <property type="project" value="UniProtKB-SubCell"/>
</dbReference>
<dbReference type="PROSITE" id="PS50111">
    <property type="entry name" value="CHEMOTAXIS_TRANSDUC_2"/>
    <property type="match status" value="1"/>
</dbReference>
<comment type="similarity">
    <text evidence="3">Belongs to the methyl-accepting chemotaxis (MCP) protein family.</text>
</comment>
<feature type="region of interest" description="Disordered" evidence="5">
    <location>
        <begin position="433"/>
        <end position="454"/>
    </location>
</feature>
<dbReference type="InterPro" id="IPR000700">
    <property type="entry name" value="PAS-assoc_C"/>
</dbReference>
<dbReference type="InterPro" id="IPR004089">
    <property type="entry name" value="MCPsignal_dom"/>
</dbReference>
<dbReference type="GO" id="GO:0007165">
    <property type="term" value="P:signal transduction"/>
    <property type="evidence" value="ECO:0007669"/>
    <property type="project" value="UniProtKB-KW"/>
</dbReference>
<dbReference type="PROSITE" id="PS50112">
    <property type="entry name" value="PAS"/>
    <property type="match status" value="1"/>
</dbReference>